<feature type="transmembrane region" description="Helical" evidence="7">
    <location>
        <begin position="125"/>
        <end position="143"/>
    </location>
</feature>
<dbReference type="Proteomes" id="UP001151582">
    <property type="component" value="Unassembled WGS sequence"/>
</dbReference>
<keyword evidence="3 7" id="KW-0812">Transmembrane</keyword>
<evidence type="ECO:0000256" key="4">
    <source>
        <dbReference type="ARBA" id="ARBA00022989"/>
    </source>
</evidence>
<evidence type="ECO:0000256" key="7">
    <source>
        <dbReference type="SAM" id="Phobius"/>
    </source>
</evidence>
<dbReference type="PANTHER" id="PTHR10383">
    <property type="entry name" value="SERINE INCORPORATOR"/>
    <property type="match status" value="1"/>
</dbReference>
<reference evidence="8" key="1">
    <citation type="submission" date="2022-07" db="EMBL/GenBank/DDBJ databases">
        <title>Phylogenomic reconstructions and comparative analyses of Kickxellomycotina fungi.</title>
        <authorList>
            <person name="Reynolds N.K."/>
            <person name="Stajich J.E."/>
            <person name="Barry K."/>
            <person name="Grigoriev I.V."/>
            <person name="Crous P."/>
            <person name="Smith M.E."/>
        </authorList>
    </citation>
    <scope>NUCLEOTIDE SEQUENCE</scope>
    <source>
        <strain evidence="8">RSA 567</strain>
    </source>
</reference>
<protein>
    <submittedName>
        <fullName evidence="8">Membrane protein tms1</fullName>
    </submittedName>
</protein>
<feature type="transmembrane region" description="Helical" evidence="7">
    <location>
        <begin position="39"/>
        <end position="60"/>
    </location>
</feature>
<evidence type="ECO:0000313" key="9">
    <source>
        <dbReference type="Proteomes" id="UP001151582"/>
    </source>
</evidence>
<sequence length="485" mass="52675">MPVFGFLGAQVLSCCSSAACFCACKVLSLSGSTSTRVMYAVVFLLNSLFSWLMMTDWAMARLRDWTHGYLSLECPSGECYGLLAVHRWCFALSLFHVILGLLVLGVDSTRHPRASVQNGWWGLKLGLWLGLVALAFFIPNGFFEVWGNYISLMGSVLFILIQLVLLVDLAHHWCELCLERWEQRGDAKWQWFLVGSTVLLVAVTLALTGVLYGFFAASGCRLNQFFISLNLVLCILVSVLAVHPAIQDANPKSGLAQAAMVSAYATYLVTSAIVNAPLGDDNGTCNPVARSRGTRTTAVVLGAVFTLIAIVYSTSRTATQGRSLIQADDYADENATSAVPLLHNHGRDSTDAATRHQALMHSVETGALPASALTQLNGRDGGDGDDDDDDDDSSSATAVGLDDEKQGVAYNYTFFHFIFVVASMYTAMLLTSWNTVQTVDDSDGLTIIGRSMAAVWVKILSSWASLLLYAWTLVAPVILSDREWA</sequence>
<dbReference type="InterPro" id="IPR005016">
    <property type="entry name" value="TDE1/TMS"/>
</dbReference>
<feature type="transmembrane region" description="Helical" evidence="7">
    <location>
        <begin position="80"/>
        <end position="104"/>
    </location>
</feature>
<evidence type="ECO:0000256" key="6">
    <source>
        <dbReference type="SAM" id="MobiDB-lite"/>
    </source>
</evidence>
<gene>
    <name evidence="8" type="primary">TMS1</name>
    <name evidence="8" type="ORF">H4R34_000524</name>
</gene>
<feature type="region of interest" description="Disordered" evidence="6">
    <location>
        <begin position="374"/>
        <end position="398"/>
    </location>
</feature>
<comment type="caution">
    <text evidence="8">The sequence shown here is derived from an EMBL/GenBank/DDBJ whole genome shotgun (WGS) entry which is preliminary data.</text>
</comment>
<dbReference type="EMBL" id="JANBQB010000014">
    <property type="protein sequence ID" value="KAJ1984621.1"/>
    <property type="molecule type" value="Genomic_DNA"/>
</dbReference>
<evidence type="ECO:0000256" key="3">
    <source>
        <dbReference type="ARBA" id="ARBA00022692"/>
    </source>
</evidence>
<feature type="transmembrane region" description="Helical" evidence="7">
    <location>
        <begin position="414"/>
        <end position="433"/>
    </location>
</feature>
<feature type="transmembrane region" description="Helical" evidence="7">
    <location>
        <begin position="453"/>
        <end position="479"/>
    </location>
</feature>
<keyword evidence="9" id="KW-1185">Reference proteome</keyword>
<accession>A0A9W8BD31</accession>
<keyword evidence="4 7" id="KW-1133">Transmembrane helix</keyword>
<evidence type="ECO:0000256" key="1">
    <source>
        <dbReference type="ARBA" id="ARBA00004141"/>
    </source>
</evidence>
<dbReference type="GO" id="GO:0016020">
    <property type="term" value="C:membrane"/>
    <property type="evidence" value="ECO:0007669"/>
    <property type="project" value="UniProtKB-SubCell"/>
</dbReference>
<feature type="transmembrane region" description="Helical" evidence="7">
    <location>
        <begin position="6"/>
        <end position="27"/>
    </location>
</feature>
<name>A0A9W8BD31_9FUNG</name>
<feature type="compositionally biased region" description="Acidic residues" evidence="6">
    <location>
        <begin position="383"/>
        <end position="393"/>
    </location>
</feature>
<dbReference type="Pfam" id="PF03348">
    <property type="entry name" value="Serinc"/>
    <property type="match status" value="1"/>
</dbReference>
<feature type="transmembrane region" description="Helical" evidence="7">
    <location>
        <begin position="258"/>
        <end position="278"/>
    </location>
</feature>
<keyword evidence="5 7" id="KW-0472">Membrane</keyword>
<comment type="similarity">
    <text evidence="2">Belongs to the TDE1 family.</text>
</comment>
<comment type="subcellular location">
    <subcellularLocation>
        <location evidence="1">Membrane</location>
        <topology evidence="1">Multi-pass membrane protein</topology>
    </subcellularLocation>
</comment>
<dbReference type="AlphaFoldDB" id="A0A9W8BD31"/>
<dbReference type="OrthoDB" id="5963193at2759"/>
<dbReference type="PANTHER" id="PTHR10383:SF9">
    <property type="entry name" value="SERINE INCORPORATOR, ISOFORM F"/>
    <property type="match status" value="1"/>
</dbReference>
<feature type="transmembrane region" description="Helical" evidence="7">
    <location>
        <begin position="191"/>
        <end position="215"/>
    </location>
</feature>
<proteinExistence type="inferred from homology"/>
<feature type="transmembrane region" description="Helical" evidence="7">
    <location>
        <begin position="298"/>
        <end position="315"/>
    </location>
</feature>
<feature type="transmembrane region" description="Helical" evidence="7">
    <location>
        <begin position="227"/>
        <end position="246"/>
    </location>
</feature>
<organism evidence="8 9">
    <name type="scientific">Dimargaris verticillata</name>
    <dbReference type="NCBI Taxonomy" id="2761393"/>
    <lineage>
        <taxon>Eukaryota</taxon>
        <taxon>Fungi</taxon>
        <taxon>Fungi incertae sedis</taxon>
        <taxon>Zoopagomycota</taxon>
        <taxon>Kickxellomycotina</taxon>
        <taxon>Dimargaritomycetes</taxon>
        <taxon>Dimargaritales</taxon>
        <taxon>Dimargaritaceae</taxon>
        <taxon>Dimargaris</taxon>
    </lineage>
</organism>
<evidence type="ECO:0000256" key="5">
    <source>
        <dbReference type="ARBA" id="ARBA00023136"/>
    </source>
</evidence>
<evidence type="ECO:0000313" key="8">
    <source>
        <dbReference type="EMBL" id="KAJ1984621.1"/>
    </source>
</evidence>
<evidence type="ECO:0000256" key="2">
    <source>
        <dbReference type="ARBA" id="ARBA00006665"/>
    </source>
</evidence>
<feature type="transmembrane region" description="Helical" evidence="7">
    <location>
        <begin position="149"/>
        <end position="170"/>
    </location>
</feature>